<dbReference type="CDD" id="cd05334">
    <property type="entry name" value="DHPR_SDR_c_like"/>
    <property type="match status" value="1"/>
</dbReference>
<keyword evidence="3" id="KW-0521">NADP</keyword>
<evidence type="ECO:0000256" key="3">
    <source>
        <dbReference type="ARBA" id="ARBA00022857"/>
    </source>
</evidence>
<keyword evidence="11" id="KW-1185">Reference proteome</keyword>
<dbReference type="OrthoDB" id="1204at2759"/>
<comment type="subunit">
    <text evidence="2">Homodimer.</text>
</comment>
<dbReference type="GO" id="GO:0004155">
    <property type="term" value="F:6,7-dihydropteridine reductase activity"/>
    <property type="evidence" value="ECO:0007669"/>
    <property type="project" value="UniProtKB-EC"/>
</dbReference>
<keyword evidence="5" id="KW-0783">Tetrahydrobiopterin biosynthesis</keyword>
<evidence type="ECO:0000256" key="1">
    <source>
        <dbReference type="ARBA" id="ARBA00006484"/>
    </source>
</evidence>
<comment type="caution">
    <text evidence="10">The sequence shown here is derived from an EMBL/GenBank/DDBJ whole genome shotgun (WGS) entry which is preliminary data.</text>
</comment>
<dbReference type="PANTHER" id="PTHR15104:SF0">
    <property type="entry name" value="DIHYDROPTERIDINE REDUCTASE"/>
    <property type="match status" value="1"/>
</dbReference>
<evidence type="ECO:0000256" key="2">
    <source>
        <dbReference type="ARBA" id="ARBA00011738"/>
    </source>
</evidence>
<dbReference type="InterPro" id="IPR001509">
    <property type="entry name" value="Epimerase_deHydtase"/>
</dbReference>
<dbReference type="Pfam" id="PF01370">
    <property type="entry name" value="Epimerase"/>
    <property type="match status" value="1"/>
</dbReference>
<reference evidence="10" key="1">
    <citation type="submission" date="2022-07" db="EMBL/GenBank/DDBJ databases">
        <title>Phylogenomic reconstructions and comparative analyses of Kickxellomycotina fungi.</title>
        <authorList>
            <person name="Reynolds N.K."/>
            <person name="Stajich J.E."/>
            <person name="Barry K."/>
            <person name="Grigoriev I.V."/>
            <person name="Crous P."/>
            <person name="Smith M.E."/>
        </authorList>
    </citation>
    <scope>NUCLEOTIDE SEQUENCE</scope>
    <source>
        <strain evidence="10">IMI 214461</strain>
    </source>
</reference>
<dbReference type="GO" id="GO:0006559">
    <property type="term" value="P:L-phenylalanine catabolic process"/>
    <property type="evidence" value="ECO:0007669"/>
    <property type="project" value="TreeGrafter"/>
</dbReference>
<dbReference type="SUPFAM" id="SSF51735">
    <property type="entry name" value="NAD(P)-binding Rossmann-fold domains"/>
    <property type="match status" value="1"/>
</dbReference>
<evidence type="ECO:0000256" key="5">
    <source>
        <dbReference type="ARBA" id="ARBA00023007"/>
    </source>
</evidence>
<proteinExistence type="inferred from homology"/>
<dbReference type="GO" id="GO:0005737">
    <property type="term" value="C:cytoplasm"/>
    <property type="evidence" value="ECO:0007669"/>
    <property type="project" value="TreeGrafter"/>
</dbReference>
<dbReference type="InterPro" id="IPR036291">
    <property type="entry name" value="NAD(P)-bd_dom_sf"/>
</dbReference>
<evidence type="ECO:0000256" key="6">
    <source>
        <dbReference type="ARBA" id="ARBA00039153"/>
    </source>
</evidence>
<evidence type="ECO:0000256" key="8">
    <source>
        <dbReference type="ARBA" id="ARBA00041348"/>
    </source>
</evidence>
<dbReference type="AlphaFoldDB" id="A0A9W8BJN6"/>
<dbReference type="Gene3D" id="3.40.50.720">
    <property type="entry name" value="NAD(P)-binding Rossmann-like Domain"/>
    <property type="match status" value="1"/>
</dbReference>
<evidence type="ECO:0000256" key="7">
    <source>
        <dbReference type="ARBA" id="ARBA00039520"/>
    </source>
</evidence>
<organism evidence="10 11">
    <name type="scientific">Coemansia thaxteri</name>
    <dbReference type="NCBI Taxonomy" id="2663907"/>
    <lineage>
        <taxon>Eukaryota</taxon>
        <taxon>Fungi</taxon>
        <taxon>Fungi incertae sedis</taxon>
        <taxon>Zoopagomycota</taxon>
        <taxon>Kickxellomycotina</taxon>
        <taxon>Kickxellomycetes</taxon>
        <taxon>Kickxellales</taxon>
        <taxon>Kickxellaceae</taxon>
        <taxon>Coemansia</taxon>
    </lineage>
</organism>
<evidence type="ECO:0000313" key="10">
    <source>
        <dbReference type="EMBL" id="KAJ2007491.1"/>
    </source>
</evidence>
<dbReference type="GO" id="GO:0070404">
    <property type="term" value="F:NADH binding"/>
    <property type="evidence" value="ECO:0007669"/>
    <property type="project" value="TreeGrafter"/>
</dbReference>
<dbReference type="PANTHER" id="PTHR15104">
    <property type="entry name" value="DIHYDROPTERIDINE REDUCTASE"/>
    <property type="match status" value="1"/>
</dbReference>
<feature type="domain" description="NAD-dependent epimerase/dehydratase" evidence="9">
    <location>
        <begin position="9"/>
        <end position="109"/>
    </location>
</feature>
<evidence type="ECO:0000256" key="4">
    <source>
        <dbReference type="ARBA" id="ARBA00023002"/>
    </source>
</evidence>
<accession>A0A9W8BJN6</accession>
<sequence>MALKTASSVIVYGGCGALGSTVVRLFKQNMWEVISIDLSPNTDADSSIAIPSTLQNLTDQSAYVSREVASLLGDSKVDAVLCVAGGWQGGNAASDDFIKSADISIKQSVNTSLIAARIAARYLRQGGLLSLAGALPALHGTPGMVGYGLAKAAVHHMVGSLAMPDSGIDGRVVGILPVVLDTAENRSAMPAADFSSWTPLSEVAELLFKWSAGQADCQTGKLYSIITEKSATKTEQVS</sequence>
<protein>
    <recommendedName>
        <fullName evidence="7">Dihydropteridine reductase</fullName>
        <ecNumber evidence="6">1.5.1.34</ecNumber>
    </recommendedName>
    <alternativeName>
        <fullName evidence="8">Quinoid dihydropteridine reductase</fullName>
    </alternativeName>
</protein>
<keyword evidence="4" id="KW-0560">Oxidoreductase</keyword>
<evidence type="ECO:0000259" key="9">
    <source>
        <dbReference type="Pfam" id="PF01370"/>
    </source>
</evidence>
<dbReference type="GO" id="GO:0070402">
    <property type="term" value="F:NADPH binding"/>
    <property type="evidence" value="ECO:0007669"/>
    <property type="project" value="TreeGrafter"/>
</dbReference>
<dbReference type="EMBL" id="JANBQF010000025">
    <property type="protein sequence ID" value="KAJ2007491.1"/>
    <property type="molecule type" value="Genomic_DNA"/>
</dbReference>
<dbReference type="FunFam" id="3.40.50.720:FF:000157">
    <property type="entry name" value="Quinoid dihydropteridine reductase"/>
    <property type="match status" value="1"/>
</dbReference>
<dbReference type="Proteomes" id="UP001150907">
    <property type="component" value="Unassembled WGS sequence"/>
</dbReference>
<dbReference type="EC" id="1.5.1.34" evidence="6"/>
<evidence type="ECO:0000313" key="11">
    <source>
        <dbReference type="Proteomes" id="UP001150907"/>
    </source>
</evidence>
<gene>
    <name evidence="10" type="ORF">H4R26_000753</name>
</gene>
<name>A0A9W8BJN6_9FUNG</name>
<dbReference type="GO" id="GO:0006729">
    <property type="term" value="P:tetrahydrobiopterin biosynthetic process"/>
    <property type="evidence" value="ECO:0007669"/>
    <property type="project" value="UniProtKB-KW"/>
</dbReference>
<comment type="similarity">
    <text evidence="1">Belongs to the short-chain dehydrogenases/reductases (SDR) family.</text>
</comment>